<reference evidence="2 3" key="1">
    <citation type="submission" date="2019-07" db="EMBL/GenBank/DDBJ databases">
        <title>Whole genome shotgun sequence of Lactobacillus rapi NBRC 109618.</title>
        <authorList>
            <person name="Hosoyama A."/>
            <person name="Uohara A."/>
            <person name="Ohji S."/>
            <person name="Ichikawa N."/>
        </authorList>
    </citation>
    <scope>NUCLEOTIDE SEQUENCE [LARGE SCALE GENOMIC DNA]</scope>
    <source>
        <strain evidence="2 3">NBRC 109618</strain>
    </source>
</reference>
<evidence type="ECO:0000313" key="3">
    <source>
        <dbReference type="Proteomes" id="UP000321569"/>
    </source>
</evidence>
<organism evidence="2 3">
    <name type="scientific">Lentilactobacillus rapi</name>
    <dbReference type="NCBI Taxonomy" id="481723"/>
    <lineage>
        <taxon>Bacteria</taxon>
        <taxon>Bacillati</taxon>
        <taxon>Bacillota</taxon>
        <taxon>Bacilli</taxon>
        <taxon>Lactobacillales</taxon>
        <taxon>Lactobacillaceae</taxon>
        <taxon>Lentilactobacillus</taxon>
    </lineage>
</organism>
<dbReference type="AlphaFoldDB" id="A0A512PK14"/>
<keyword evidence="1" id="KW-1133">Transmembrane helix</keyword>
<dbReference type="Proteomes" id="UP000321569">
    <property type="component" value="Unassembled WGS sequence"/>
</dbReference>
<evidence type="ECO:0000256" key="1">
    <source>
        <dbReference type="SAM" id="Phobius"/>
    </source>
</evidence>
<evidence type="ECO:0000313" key="2">
    <source>
        <dbReference type="EMBL" id="GEP71536.1"/>
    </source>
</evidence>
<name>A0A512PK14_9LACO</name>
<protein>
    <submittedName>
        <fullName evidence="2">Uncharacterized protein</fullName>
    </submittedName>
</protein>
<sequence length="60" mass="7007">MGCYPFWIAAFYFVLTFINIPSIKFAVFELVHIVEKPPSLTSKHVIILIIRLVKTKNVWI</sequence>
<gene>
    <name evidence="2" type="ORF">LRA02_04040</name>
</gene>
<feature type="transmembrane region" description="Helical" evidence="1">
    <location>
        <begin position="6"/>
        <end position="27"/>
    </location>
</feature>
<proteinExistence type="predicted"/>
<accession>A0A512PK14</accession>
<keyword evidence="1" id="KW-0472">Membrane</keyword>
<comment type="caution">
    <text evidence="2">The sequence shown here is derived from an EMBL/GenBank/DDBJ whole genome shotgun (WGS) entry which is preliminary data.</text>
</comment>
<keyword evidence="1" id="KW-0812">Transmembrane</keyword>
<dbReference type="EMBL" id="BKAM01000001">
    <property type="protein sequence ID" value="GEP71536.1"/>
    <property type="molecule type" value="Genomic_DNA"/>
</dbReference>